<organism evidence="13 14">
    <name type="scientific">Coemansia biformis</name>
    <dbReference type="NCBI Taxonomy" id="1286918"/>
    <lineage>
        <taxon>Eukaryota</taxon>
        <taxon>Fungi</taxon>
        <taxon>Fungi incertae sedis</taxon>
        <taxon>Zoopagomycota</taxon>
        <taxon>Kickxellomycotina</taxon>
        <taxon>Kickxellomycetes</taxon>
        <taxon>Kickxellales</taxon>
        <taxon>Kickxellaceae</taxon>
        <taxon>Coemansia</taxon>
    </lineage>
</organism>
<dbReference type="InterPro" id="IPR042097">
    <property type="entry name" value="Aminopeptidase_N-like_N_sf"/>
</dbReference>
<keyword evidence="14" id="KW-1185">Reference proteome</keyword>
<keyword evidence="4" id="KW-0805">Transcription regulation</keyword>
<keyword evidence="6" id="KW-0539">Nucleus</keyword>
<dbReference type="SUPFAM" id="SSF55486">
    <property type="entry name" value="Metalloproteases ('zincins'), catalytic domain"/>
    <property type="match status" value="1"/>
</dbReference>
<dbReference type="AlphaFoldDB" id="A0A9W7YCU4"/>
<accession>A0A9W7YCU4</accession>
<dbReference type="Pfam" id="PF25577">
    <property type="entry name" value="TPR_TAF2_C"/>
    <property type="match status" value="1"/>
</dbReference>
<dbReference type="PANTHER" id="PTHR15137">
    <property type="entry name" value="TRANSCRIPTION INITIATION FACTOR TFIID"/>
    <property type="match status" value="1"/>
</dbReference>
<dbReference type="FunFam" id="1.10.390.10:FF:000011">
    <property type="entry name" value="Transcription initiation factor TFIID subunit"/>
    <property type="match status" value="1"/>
</dbReference>
<dbReference type="SUPFAM" id="SSF63737">
    <property type="entry name" value="Leukotriene A4 hydrolase N-terminal domain"/>
    <property type="match status" value="1"/>
</dbReference>
<name>A0A9W7YCU4_9FUNG</name>
<dbReference type="GO" id="GO:0008237">
    <property type="term" value="F:metallopeptidase activity"/>
    <property type="evidence" value="ECO:0007669"/>
    <property type="project" value="InterPro"/>
</dbReference>
<dbReference type="Pfam" id="PF01433">
    <property type="entry name" value="Peptidase_M1"/>
    <property type="match status" value="1"/>
</dbReference>
<evidence type="ECO:0000259" key="12">
    <source>
        <dbReference type="Pfam" id="PF25577"/>
    </source>
</evidence>
<evidence type="ECO:0000256" key="9">
    <source>
        <dbReference type="SAM" id="MobiDB-lite"/>
    </source>
</evidence>
<dbReference type="InterPro" id="IPR057991">
    <property type="entry name" value="TPR_TAF2_C"/>
</dbReference>
<feature type="domain" description="Transcription initiation factor TFIID subunit 2 TPR repeats" evidence="12">
    <location>
        <begin position="773"/>
        <end position="1038"/>
    </location>
</feature>
<comment type="function">
    <text evidence="7">Functions as a component of the DNA-binding general transcription factor complex TFIID. Binding of TFIID to a promoter (with or without TATA element) is the initial step in pre-initiation complex (PIC) formation. TFIID plays a key role in the regulation of gene expression by RNA polymerase II through different activities such as transcription activator interaction, core promoter recognition and selectivity, TFIIA and TFIIB interaction, chromatin modification (histone acetylation by TAF1), facilitation of DNA opening and initiation of transcription.</text>
</comment>
<evidence type="ECO:0000256" key="2">
    <source>
        <dbReference type="ARBA" id="ARBA00010937"/>
    </source>
</evidence>
<comment type="subcellular location">
    <subcellularLocation>
        <location evidence="1">Nucleus</location>
    </subcellularLocation>
</comment>
<dbReference type="InterPro" id="IPR057345">
    <property type="entry name" value="Ig-like_TAF2"/>
</dbReference>
<dbReference type="InterPro" id="IPR027268">
    <property type="entry name" value="Peptidase_M4/M1_CTD_sf"/>
</dbReference>
<keyword evidence="5" id="KW-0804">Transcription</keyword>
<evidence type="ECO:0000256" key="1">
    <source>
        <dbReference type="ARBA" id="ARBA00004123"/>
    </source>
</evidence>
<evidence type="ECO:0000256" key="7">
    <source>
        <dbReference type="ARBA" id="ARBA00025346"/>
    </source>
</evidence>
<evidence type="ECO:0000313" key="13">
    <source>
        <dbReference type="EMBL" id="KAJ1731129.1"/>
    </source>
</evidence>
<sequence length="1197" mass="131337">MAGFVVSHQLVSLDFDLDRHAVKGLTELSVEPNTQSLTTLRLHCERPVVQSVHVNGVACEFRRHAPGTRRQLVRKLLRTGDEDAEEGELEITIPSSVRIEAAADGLSEGAVPMAFKPLKLRIEFYMARPSAGLVFGCSDTDPSLVTVHTATQMYPSTTRTWLPCVDRIDQRSTWDLFFTVPACTGSLDDPESLLPLTVVSAGELSSLMVHPRDPLRRIFRYIVSTTTPACTLGFAIGPFTSACTLDGSLLANGEDALAGDASVTAVGGKDGESRGSGRDGDAQPGEHAAPPTDAQERPGDGTAPAGSSNDAAAAAAAAAGTDGDGSGDNQQVPSTSGDVADEGAARASRNSKLRKATVDAIGGVFAFTYPGLLGELETTCSFIPEALAFYSQEFGSYPYTSYKVVFMDGLSEPVITCASLTIASTDLLHPRTVIEPVYETRRCLGLAIAQQWFGTYVTPETWSDYWLVVGLAGYIAGLFVKHNLGNNEHRYRLKRDMTRLCHADVNQRPISYPEQPPVVMRDEAEFIQLKAPIILYMLDKRMMKGGMSLGLSRVVPKILVTAMSGDLGAANAVGTGWFLKMCRRVSGVDLQVFADQWILGTGCPVFHFSYAFNRKKLVVEIMMHQESTNSKATAVWARPQLFRGQMTARIREADGTPYEHVLDIRESSCKFEVQFNTKYKRIRRSTKRFHMRQMAAAAEELNVNTEVLGIEDDDETYSNIALFGAENEQEKRDWRVVEWGEDDEESLASATFEWIRMDSDMEWACIVHFEQPDFMWAAQLQKDRDVAAQLEAVYALQFLPSSAASTTLMRTVMDGRVFYRVRVDAALALERFATADLDWIGLHHLIKIYKRRYCLPPLAADGPAADQGDGEDIVAPRLPRPNNFANIGEYFTQKAILAALSNIRDRHSEAPLAARRLMLGALKYNDNSENVYSDCYFLSSLVHSLTNGIIASDRFARTYSVVADPPDDGAVLGEIERLRKLDMLVPSYHNVITRSCMEVLLKLSLSQPQEHLFNTALFFSMATPEAYVGVREAAVGGLMLHWGLGAASFNRFFVMLAADAGAPRLAATVGRYLTELLMIRAMVFGQQHNSLLFMEEEGKEATEHIDTDARLVGGLESLIDSISDSPELRTILAAAMHDSSLAQPARTLLGTVHMLMYQVVDCSVPPPTAKTHKKLKIKLGGRRKSAKAAGGALKQTG</sequence>
<protein>
    <recommendedName>
        <fullName evidence="3">Transcription initiation factor TFIID subunit 2</fullName>
    </recommendedName>
    <alternativeName>
        <fullName evidence="8">TBP-associated factor 2</fullName>
    </alternativeName>
</protein>
<comment type="caution">
    <text evidence="13">The sequence shown here is derived from an EMBL/GenBank/DDBJ whole genome shotgun (WGS) entry which is preliminary data.</text>
</comment>
<evidence type="ECO:0000256" key="3">
    <source>
        <dbReference type="ARBA" id="ARBA00017363"/>
    </source>
</evidence>
<dbReference type="Gene3D" id="2.60.40.1730">
    <property type="entry name" value="tricorn interacting facor f3 domain"/>
    <property type="match status" value="1"/>
</dbReference>
<dbReference type="GO" id="GO:0016251">
    <property type="term" value="F:RNA polymerase II general transcription initiation factor activity"/>
    <property type="evidence" value="ECO:0007669"/>
    <property type="project" value="TreeGrafter"/>
</dbReference>
<feature type="compositionally biased region" description="Low complexity" evidence="9">
    <location>
        <begin position="303"/>
        <end position="321"/>
    </location>
</feature>
<evidence type="ECO:0000256" key="5">
    <source>
        <dbReference type="ARBA" id="ARBA00023163"/>
    </source>
</evidence>
<feature type="region of interest" description="Disordered" evidence="9">
    <location>
        <begin position="264"/>
        <end position="351"/>
    </location>
</feature>
<comment type="similarity">
    <text evidence="2">Belongs to the TAF2 family.</text>
</comment>
<feature type="compositionally biased region" description="Basic and acidic residues" evidence="9">
    <location>
        <begin position="269"/>
        <end position="281"/>
    </location>
</feature>
<dbReference type="PANTHER" id="PTHR15137:SF9">
    <property type="entry name" value="TRANSCRIPTION INITIATION FACTOR TFIID SUBUNIT 2"/>
    <property type="match status" value="1"/>
</dbReference>
<dbReference type="GO" id="GO:0005669">
    <property type="term" value="C:transcription factor TFIID complex"/>
    <property type="evidence" value="ECO:0007669"/>
    <property type="project" value="InterPro"/>
</dbReference>
<evidence type="ECO:0000256" key="8">
    <source>
        <dbReference type="ARBA" id="ARBA00076306"/>
    </source>
</evidence>
<dbReference type="Proteomes" id="UP001143981">
    <property type="component" value="Unassembled WGS sequence"/>
</dbReference>
<reference evidence="13" key="1">
    <citation type="submission" date="2022-07" db="EMBL/GenBank/DDBJ databases">
        <title>Phylogenomic reconstructions and comparative analyses of Kickxellomycotina fungi.</title>
        <authorList>
            <person name="Reynolds N.K."/>
            <person name="Stajich J.E."/>
            <person name="Barry K."/>
            <person name="Grigoriev I.V."/>
            <person name="Crous P."/>
            <person name="Smith M.E."/>
        </authorList>
    </citation>
    <scope>NUCLEOTIDE SEQUENCE</scope>
    <source>
        <strain evidence="13">BCRC 34381</strain>
    </source>
</reference>
<dbReference type="OrthoDB" id="21449at2759"/>
<evidence type="ECO:0000256" key="6">
    <source>
        <dbReference type="ARBA" id="ARBA00023242"/>
    </source>
</evidence>
<dbReference type="GO" id="GO:0008270">
    <property type="term" value="F:zinc ion binding"/>
    <property type="evidence" value="ECO:0007669"/>
    <property type="project" value="InterPro"/>
</dbReference>
<dbReference type="Gene3D" id="1.10.390.10">
    <property type="entry name" value="Neutral Protease Domain 2"/>
    <property type="match status" value="1"/>
</dbReference>
<dbReference type="GO" id="GO:0000976">
    <property type="term" value="F:transcription cis-regulatory region binding"/>
    <property type="evidence" value="ECO:0007669"/>
    <property type="project" value="TreeGrafter"/>
</dbReference>
<evidence type="ECO:0000259" key="11">
    <source>
        <dbReference type="Pfam" id="PF25316"/>
    </source>
</evidence>
<dbReference type="CDD" id="cd09839">
    <property type="entry name" value="M1_like_TAF2"/>
    <property type="match status" value="1"/>
</dbReference>
<feature type="non-terminal residue" evidence="13">
    <location>
        <position position="1"/>
    </location>
</feature>
<proteinExistence type="inferred from homology"/>
<dbReference type="Pfam" id="PF25316">
    <property type="entry name" value="TAF2_3rd"/>
    <property type="match status" value="1"/>
</dbReference>
<feature type="domain" description="Transcription initiation factor TFIID subunit 2 Ig-like" evidence="11">
    <location>
        <begin position="601"/>
        <end position="772"/>
    </location>
</feature>
<feature type="domain" description="Peptidase M1 membrane alanine aminopeptidase" evidence="10">
    <location>
        <begin position="385"/>
        <end position="500"/>
    </location>
</feature>
<evidence type="ECO:0000313" key="14">
    <source>
        <dbReference type="Proteomes" id="UP001143981"/>
    </source>
</evidence>
<dbReference type="InterPro" id="IPR037813">
    <property type="entry name" value="TAF2"/>
</dbReference>
<dbReference type="GO" id="GO:0003682">
    <property type="term" value="F:chromatin binding"/>
    <property type="evidence" value="ECO:0007669"/>
    <property type="project" value="TreeGrafter"/>
</dbReference>
<dbReference type="InterPro" id="IPR014782">
    <property type="entry name" value="Peptidase_M1_dom"/>
</dbReference>
<gene>
    <name evidence="13" type="ORF">LPJ61_002684</name>
</gene>
<dbReference type="GO" id="GO:0006367">
    <property type="term" value="P:transcription initiation at RNA polymerase II promoter"/>
    <property type="evidence" value="ECO:0007669"/>
    <property type="project" value="TreeGrafter"/>
</dbReference>
<evidence type="ECO:0000256" key="4">
    <source>
        <dbReference type="ARBA" id="ARBA00023015"/>
    </source>
</evidence>
<dbReference type="EMBL" id="JANBOI010000364">
    <property type="protein sequence ID" value="KAJ1731129.1"/>
    <property type="molecule type" value="Genomic_DNA"/>
</dbReference>
<evidence type="ECO:0000259" key="10">
    <source>
        <dbReference type="Pfam" id="PF01433"/>
    </source>
</evidence>